<evidence type="ECO:0000313" key="6">
    <source>
        <dbReference type="Proteomes" id="UP000001551"/>
    </source>
</evidence>
<dbReference type="PRINTS" id="PR00946">
    <property type="entry name" value="HGSCAVENGER"/>
</dbReference>
<name>E6U4J1_ETHHY</name>
<dbReference type="GO" id="GO:0005507">
    <property type="term" value="F:copper ion binding"/>
    <property type="evidence" value="ECO:0007669"/>
    <property type="project" value="InterPro"/>
</dbReference>
<sequence length="69" mass="7430">MKIAEDITVNGMSCKHCVKAVTEAVKALDGVKKVKVSLDEKRATVEYDDQTVGLDAIKAAIEEAGYTTE</sequence>
<dbReference type="RefSeq" id="WP_013484980.1">
    <property type="nucleotide sequence ID" value="NC_014828.1"/>
</dbReference>
<organism evidence="5 6">
    <name type="scientific">Ethanoligenens harbinense (strain DSM 18485 / JCM 12961 / CGMCC 1.5033 / YUAN-3)</name>
    <dbReference type="NCBI Taxonomy" id="663278"/>
    <lineage>
        <taxon>Bacteria</taxon>
        <taxon>Bacillati</taxon>
        <taxon>Bacillota</taxon>
        <taxon>Clostridia</taxon>
        <taxon>Eubacteriales</taxon>
        <taxon>Oscillospiraceae</taxon>
        <taxon>Ethanoligenens</taxon>
    </lineage>
</organism>
<dbReference type="InterPro" id="IPR036163">
    <property type="entry name" value="HMA_dom_sf"/>
</dbReference>
<dbReference type="InterPro" id="IPR006121">
    <property type="entry name" value="HMA_dom"/>
</dbReference>
<dbReference type="NCBIfam" id="TIGR00003">
    <property type="entry name" value="copper ion binding protein"/>
    <property type="match status" value="1"/>
</dbReference>
<proteinExistence type="predicted"/>
<dbReference type="PANTHER" id="PTHR46594">
    <property type="entry name" value="P-TYPE CATION-TRANSPORTING ATPASE"/>
    <property type="match status" value="1"/>
</dbReference>
<evidence type="ECO:0000313" key="5">
    <source>
        <dbReference type="EMBL" id="ADU26619.1"/>
    </source>
</evidence>
<dbReference type="InterPro" id="IPR006122">
    <property type="entry name" value="HMA_Cu_ion-bd"/>
</dbReference>
<dbReference type="FunFam" id="3.30.70.100:FF:000033">
    <property type="entry name" value="Copper-transporting ATPase HMA5"/>
    <property type="match status" value="1"/>
</dbReference>
<dbReference type="PANTHER" id="PTHR46594:SF4">
    <property type="entry name" value="P-TYPE CATION-TRANSPORTING ATPASE"/>
    <property type="match status" value="1"/>
</dbReference>
<reference evidence="5 6" key="1">
    <citation type="submission" date="2010-12" db="EMBL/GenBank/DDBJ databases">
        <title>Complete sequence of Ethanoligenens harbinense YUAN-3.</title>
        <authorList>
            <person name="Lucas S."/>
            <person name="Copeland A."/>
            <person name="Lapidus A."/>
            <person name="Cheng J.-F."/>
            <person name="Bruce D."/>
            <person name="Goodwin L."/>
            <person name="Pitluck S."/>
            <person name="Chertkov O."/>
            <person name="Misra M."/>
            <person name="Detter J.C."/>
            <person name="Han C."/>
            <person name="Tapia R."/>
            <person name="Land M."/>
            <person name="Hauser L."/>
            <person name="Jeffries C."/>
            <person name="Kyrpides N."/>
            <person name="Ivanova N."/>
            <person name="Mikhailova N."/>
            <person name="Wang A."/>
            <person name="Mouttaki H."/>
            <person name="He Z."/>
            <person name="Zhou J."/>
            <person name="Hemme C.L."/>
            <person name="Woyke T."/>
        </authorList>
    </citation>
    <scope>NUCLEOTIDE SEQUENCE [LARGE SCALE GENOMIC DNA]</scope>
    <source>
        <strain evidence="6">DSM 18485 / JCM 12961 / CGMCC 1.5033 / YUAN-3</strain>
    </source>
</reference>
<dbReference type="HOGENOM" id="CLU_134973_10_4_9"/>
<dbReference type="SUPFAM" id="SSF55008">
    <property type="entry name" value="HMA, heavy metal-associated domain"/>
    <property type="match status" value="1"/>
</dbReference>
<evidence type="ECO:0000259" key="4">
    <source>
        <dbReference type="PROSITE" id="PS50846"/>
    </source>
</evidence>
<dbReference type="eggNOG" id="COG2608">
    <property type="taxonomic scope" value="Bacteria"/>
</dbReference>
<evidence type="ECO:0000256" key="2">
    <source>
        <dbReference type="ARBA" id="ARBA00022723"/>
    </source>
</evidence>
<evidence type="ECO:0000256" key="1">
    <source>
        <dbReference type="ARBA" id="ARBA00015313"/>
    </source>
</evidence>
<evidence type="ECO:0000256" key="3">
    <source>
        <dbReference type="ARBA" id="ARBA00023008"/>
    </source>
</evidence>
<dbReference type="KEGG" id="eha:Ethha_1066"/>
<dbReference type="CDD" id="cd00371">
    <property type="entry name" value="HMA"/>
    <property type="match status" value="1"/>
</dbReference>
<accession>E6U4J1</accession>
<keyword evidence="3" id="KW-0186">Copper</keyword>
<protein>
    <recommendedName>
        <fullName evidence="1">Copper chaperone CopZ</fullName>
    </recommendedName>
</protein>
<feature type="domain" description="HMA" evidence="4">
    <location>
        <begin position="3"/>
        <end position="69"/>
    </location>
</feature>
<dbReference type="PROSITE" id="PS50846">
    <property type="entry name" value="HMA_2"/>
    <property type="match status" value="1"/>
</dbReference>
<dbReference type="EMBL" id="CP002400">
    <property type="protein sequence ID" value="ADU26619.1"/>
    <property type="molecule type" value="Genomic_DNA"/>
</dbReference>
<keyword evidence="6" id="KW-1185">Reference proteome</keyword>
<dbReference type="Pfam" id="PF00403">
    <property type="entry name" value="HMA"/>
    <property type="match status" value="1"/>
</dbReference>
<gene>
    <name evidence="5" type="ordered locus">Ethha_1066</name>
</gene>
<dbReference type="InterPro" id="IPR001802">
    <property type="entry name" value="MerP/CopZ"/>
</dbReference>
<dbReference type="Proteomes" id="UP000001551">
    <property type="component" value="Chromosome"/>
</dbReference>
<keyword evidence="2" id="KW-0479">Metal-binding</keyword>
<dbReference type="Gene3D" id="3.30.70.100">
    <property type="match status" value="1"/>
</dbReference>
<dbReference type="STRING" id="663278.Ethha_1066"/>
<dbReference type="PROSITE" id="PS01047">
    <property type="entry name" value="HMA_1"/>
    <property type="match status" value="1"/>
</dbReference>
<dbReference type="InterPro" id="IPR017969">
    <property type="entry name" value="Heavy-metal-associated_CS"/>
</dbReference>
<dbReference type="AlphaFoldDB" id="E6U4J1"/>